<name>A0ABU1GFY3_9GAMM</name>
<dbReference type="InterPro" id="IPR000415">
    <property type="entry name" value="Nitroreductase-like"/>
</dbReference>
<organism evidence="2 3">
    <name type="scientific">Vreelandella gomseomensis</name>
    <dbReference type="NCBI Taxonomy" id="370766"/>
    <lineage>
        <taxon>Bacteria</taxon>
        <taxon>Pseudomonadati</taxon>
        <taxon>Pseudomonadota</taxon>
        <taxon>Gammaproteobacteria</taxon>
        <taxon>Oceanospirillales</taxon>
        <taxon>Halomonadaceae</taxon>
        <taxon>Vreelandella</taxon>
    </lineage>
</organism>
<dbReference type="EMBL" id="JARWAI010000013">
    <property type="protein sequence ID" value="MDR5876381.1"/>
    <property type="molecule type" value="Genomic_DNA"/>
</dbReference>
<dbReference type="RefSeq" id="WP_310540860.1">
    <property type="nucleotide sequence ID" value="NZ_JARWAI010000013.1"/>
</dbReference>
<dbReference type="PANTHER" id="PTHR43745:SF2">
    <property type="entry name" value="NITROREDUCTASE MJ1384-RELATED"/>
    <property type="match status" value="1"/>
</dbReference>
<dbReference type="Pfam" id="PF00881">
    <property type="entry name" value="Nitroreductase"/>
    <property type="match status" value="1"/>
</dbReference>
<reference evidence="2 3" key="1">
    <citation type="submission" date="2023-04" db="EMBL/GenBank/DDBJ databases">
        <title>A long-awaited taxogenomic arrangement of the family Halomonadaceae.</title>
        <authorList>
            <person name="De La Haba R."/>
            <person name="Chuvochina M."/>
            <person name="Wittouck S."/>
            <person name="Arahal D.R."/>
            <person name="Sanchez-Porro C."/>
            <person name="Hugenholtz P."/>
            <person name="Ventosa A."/>
        </authorList>
    </citation>
    <scope>NUCLEOTIDE SEQUENCE [LARGE SCALE GENOMIC DNA]</scope>
    <source>
        <strain evidence="2 3">DSM 18042</strain>
    </source>
</reference>
<accession>A0ABU1GFY3</accession>
<comment type="caution">
    <text evidence="2">The sequence shown here is derived from an EMBL/GenBank/DDBJ whole genome shotgun (WGS) entry which is preliminary data.</text>
</comment>
<feature type="domain" description="Nitroreductase" evidence="1">
    <location>
        <begin position="20"/>
        <end position="202"/>
    </location>
</feature>
<dbReference type="NCBIfam" id="TIGR03605">
    <property type="entry name" value="antibiot_sagB"/>
    <property type="match status" value="1"/>
</dbReference>
<dbReference type="InterPro" id="IPR020051">
    <property type="entry name" value="SagB-type_dehydrogenase"/>
</dbReference>
<evidence type="ECO:0000259" key="1">
    <source>
        <dbReference type="Pfam" id="PF00881"/>
    </source>
</evidence>
<gene>
    <name evidence="2" type="ORF">QC815_15800</name>
</gene>
<dbReference type="CDD" id="cd02142">
    <property type="entry name" value="McbC_SagB-like_oxidoreductase"/>
    <property type="match status" value="1"/>
</dbReference>
<evidence type="ECO:0000313" key="3">
    <source>
        <dbReference type="Proteomes" id="UP001269267"/>
    </source>
</evidence>
<dbReference type="SUPFAM" id="SSF55469">
    <property type="entry name" value="FMN-dependent nitroreductase-like"/>
    <property type="match status" value="1"/>
</dbReference>
<protein>
    <submittedName>
        <fullName evidence="2">SagB/ThcOx family dehydrogenase</fullName>
    </submittedName>
</protein>
<dbReference type="PANTHER" id="PTHR43745">
    <property type="entry name" value="NITROREDUCTASE MJ1384-RELATED"/>
    <property type="match status" value="1"/>
</dbReference>
<evidence type="ECO:0000313" key="2">
    <source>
        <dbReference type="EMBL" id="MDR5876381.1"/>
    </source>
</evidence>
<dbReference type="Proteomes" id="UP001269267">
    <property type="component" value="Unassembled WGS sequence"/>
</dbReference>
<dbReference type="InterPro" id="IPR052544">
    <property type="entry name" value="Bacteriocin_Proc_Enz"/>
</dbReference>
<proteinExistence type="predicted"/>
<sequence>MIFELPAPELQNAEPLVGCIEARRSIRHYSKAPLPLGLLSQLLWSAQGSTGPDQKRTTPSAGGLYPLHLRIAVQRVSGLEPGIYEYMDDSHSLKLVGDRVPEDTMLALGIGDQPWLKEAAIVIGVTAKLGEAVRHFERQPPQGERGARYVYMEAGALAQNIHLLSTALGVGCVLVAGFDDLKVKQALRLPSDLEPTALMCIGQRQDV</sequence>
<dbReference type="InterPro" id="IPR029479">
    <property type="entry name" value="Nitroreductase"/>
</dbReference>
<keyword evidence="3" id="KW-1185">Reference proteome</keyword>
<dbReference type="Gene3D" id="3.40.109.10">
    <property type="entry name" value="NADH Oxidase"/>
    <property type="match status" value="1"/>
</dbReference>